<evidence type="ECO:0000256" key="1">
    <source>
        <dbReference type="SAM" id="MobiDB-lite"/>
    </source>
</evidence>
<gene>
    <name evidence="3" type="ORF">SAMN04488038_101226</name>
</gene>
<proteinExistence type="predicted"/>
<dbReference type="InterPro" id="IPR052521">
    <property type="entry name" value="Cell_div_SPOR-domain"/>
</dbReference>
<dbReference type="PROSITE" id="PS51724">
    <property type="entry name" value="SPOR"/>
    <property type="match status" value="1"/>
</dbReference>
<dbReference type="GO" id="GO:0032153">
    <property type="term" value="C:cell division site"/>
    <property type="evidence" value="ECO:0007669"/>
    <property type="project" value="TreeGrafter"/>
</dbReference>
<evidence type="ECO:0000313" key="3">
    <source>
        <dbReference type="EMBL" id="SEP70048.1"/>
    </source>
</evidence>
<feature type="compositionally biased region" description="Low complexity" evidence="1">
    <location>
        <begin position="121"/>
        <end position="144"/>
    </location>
</feature>
<protein>
    <submittedName>
        <fullName evidence="3">DedD protein</fullName>
    </submittedName>
</protein>
<feature type="compositionally biased region" description="Pro residues" evidence="1">
    <location>
        <begin position="109"/>
        <end position="120"/>
    </location>
</feature>
<feature type="compositionally biased region" description="Low complexity" evidence="1">
    <location>
        <begin position="69"/>
        <end position="87"/>
    </location>
</feature>
<dbReference type="AlphaFoldDB" id="A0A1H9A219"/>
<accession>A0A1H9A219</accession>
<dbReference type="EMBL" id="FOFS01000001">
    <property type="protein sequence ID" value="SEP70048.1"/>
    <property type="molecule type" value="Genomic_DNA"/>
</dbReference>
<sequence>MDEKLKKRLAGAGVVLLLGFALVSLLPGPGEKTPPDIQQVTIPLQAEAEAEAPVAIPPSDQTTPPTLQAAPEPAEAALSPAEMEAAAGGDVDAPPEPAGKVPDQHKPEAPPAAPAPPAGRPVPAKTVASSKPATAEEPAPAAKAPVDKPSADSKSSAEKPAVANKPALAPAPPVLKAPAAPTGGNWFVQLGGYADIDNARQVQKQVQGRNLGCIIAPVDTNKGTIYRVRAGPFKDREQAQAAQTRLSAAGYAAAALVAP</sequence>
<dbReference type="Gene3D" id="3.30.70.1070">
    <property type="entry name" value="Sporulation related repeat"/>
    <property type="match status" value="1"/>
</dbReference>
<dbReference type="SUPFAM" id="SSF110997">
    <property type="entry name" value="Sporulation related repeat"/>
    <property type="match status" value="1"/>
</dbReference>
<evidence type="ECO:0000313" key="4">
    <source>
        <dbReference type="Proteomes" id="UP000199233"/>
    </source>
</evidence>
<dbReference type="GO" id="GO:0042834">
    <property type="term" value="F:peptidoglycan binding"/>
    <property type="evidence" value="ECO:0007669"/>
    <property type="project" value="InterPro"/>
</dbReference>
<dbReference type="PANTHER" id="PTHR38687">
    <property type="entry name" value="CELL DIVISION PROTEIN DEDD-RELATED"/>
    <property type="match status" value="1"/>
</dbReference>
<dbReference type="GO" id="GO:0030428">
    <property type="term" value="C:cell septum"/>
    <property type="evidence" value="ECO:0007669"/>
    <property type="project" value="TreeGrafter"/>
</dbReference>
<dbReference type="InterPro" id="IPR007730">
    <property type="entry name" value="SPOR-like_dom"/>
</dbReference>
<dbReference type="OrthoDB" id="7069135at2"/>
<dbReference type="RefSeq" id="WP_093280862.1">
    <property type="nucleotide sequence ID" value="NZ_FOFS01000001.1"/>
</dbReference>
<dbReference type="PANTHER" id="PTHR38687:SF1">
    <property type="entry name" value="CELL DIVISION PROTEIN DEDD"/>
    <property type="match status" value="1"/>
</dbReference>
<feature type="region of interest" description="Disordered" evidence="1">
    <location>
        <begin position="26"/>
        <end position="176"/>
    </location>
</feature>
<evidence type="ECO:0000259" key="2">
    <source>
        <dbReference type="PROSITE" id="PS51724"/>
    </source>
</evidence>
<dbReference type="STRING" id="489703.SAMN04488038_101226"/>
<dbReference type="Pfam" id="PF05036">
    <property type="entry name" value="SPOR"/>
    <property type="match status" value="1"/>
</dbReference>
<dbReference type="Proteomes" id="UP000199233">
    <property type="component" value="Unassembled WGS sequence"/>
</dbReference>
<keyword evidence="4" id="KW-1185">Reference proteome</keyword>
<dbReference type="PRINTS" id="PR01217">
    <property type="entry name" value="PRICHEXTENSN"/>
</dbReference>
<feature type="domain" description="SPOR" evidence="2">
    <location>
        <begin position="180"/>
        <end position="259"/>
    </location>
</feature>
<feature type="compositionally biased region" description="Basic and acidic residues" evidence="1">
    <location>
        <begin position="145"/>
        <end position="157"/>
    </location>
</feature>
<dbReference type="GO" id="GO:0032506">
    <property type="term" value="P:cytokinetic process"/>
    <property type="evidence" value="ECO:0007669"/>
    <property type="project" value="TreeGrafter"/>
</dbReference>
<name>A0A1H9A219_9GAMM</name>
<dbReference type="InterPro" id="IPR036680">
    <property type="entry name" value="SPOR-like_sf"/>
</dbReference>
<reference evidence="4" key="1">
    <citation type="submission" date="2016-10" db="EMBL/GenBank/DDBJ databases">
        <authorList>
            <person name="Varghese N."/>
            <person name="Submissions S."/>
        </authorList>
    </citation>
    <scope>NUCLEOTIDE SEQUENCE [LARGE SCALE GENOMIC DNA]</scope>
    <source>
        <strain evidence="4">DSM 25927</strain>
    </source>
</reference>
<organism evidence="3 4">
    <name type="scientific">Solimonas aquatica</name>
    <dbReference type="NCBI Taxonomy" id="489703"/>
    <lineage>
        <taxon>Bacteria</taxon>
        <taxon>Pseudomonadati</taxon>
        <taxon>Pseudomonadota</taxon>
        <taxon>Gammaproteobacteria</taxon>
        <taxon>Nevskiales</taxon>
        <taxon>Nevskiaceae</taxon>
        <taxon>Solimonas</taxon>
    </lineage>
</organism>